<dbReference type="Proteomes" id="UP000474757">
    <property type="component" value="Unassembled WGS sequence"/>
</dbReference>
<organism evidence="8 9">
    <name type="scientific">Pseudoroseicyclus tamaricis</name>
    <dbReference type="NCBI Taxonomy" id="2705421"/>
    <lineage>
        <taxon>Bacteria</taxon>
        <taxon>Pseudomonadati</taxon>
        <taxon>Pseudomonadota</taxon>
        <taxon>Alphaproteobacteria</taxon>
        <taxon>Rhodobacterales</taxon>
        <taxon>Paracoccaceae</taxon>
        <taxon>Pseudoroseicyclus</taxon>
    </lineage>
</organism>
<evidence type="ECO:0000313" key="9">
    <source>
        <dbReference type="Proteomes" id="UP000474757"/>
    </source>
</evidence>
<keyword evidence="5 7" id="KW-1133">Transmembrane helix</keyword>
<comment type="caution">
    <text evidence="8">The sequence shown here is derived from an EMBL/GenBank/DDBJ whole genome shotgun (WGS) entry which is preliminary data.</text>
</comment>
<feature type="transmembrane region" description="Helical" evidence="7">
    <location>
        <begin position="12"/>
        <end position="30"/>
    </location>
</feature>
<name>A0A6B2JGX0_9RHOB</name>
<keyword evidence="3" id="KW-1003">Cell membrane</keyword>
<feature type="transmembrane region" description="Helical" evidence="7">
    <location>
        <begin position="75"/>
        <end position="93"/>
    </location>
</feature>
<evidence type="ECO:0000256" key="3">
    <source>
        <dbReference type="ARBA" id="ARBA00022475"/>
    </source>
</evidence>
<dbReference type="RefSeq" id="WP_163890819.1">
    <property type="nucleotide sequence ID" value="NZ_JAAFYS010000001.1"/>
</dbReference>
<feature type="transmembrane region" description="Helical" evidence="7">
    <location>
        <begin position="114"/>
        <end position="132"/>
    </location>
</feature>
<accession>A0A6B2JGX0</accession>
<keyword evidence="4 7" id="KW-0812">Transmembrane</keyword>
<dbReference type="PANTHER" id="PTHR33508:SF1">
    <property type="entry name" value="UPF0056 MEMBRANE PROTEIN YHCE"/>
    <property type="match status" value="1"/>
</dbReference>
<dbReference type="Pfam" id="PF01914">
    <property type="entry name" value="MarC"/>
    <property type="match status" value="1"/>
</dbReference>
<evidence type="ECO:0000313" key="8">
    <source>
        <dbReference type="EMBL" id="NDV00471.1"/>
    </source>
</evidence>
<evidence type="ECO:0000256" key="4">
    <source>
        <dbReference type="ARBA" id="ARBA00022692"/>
    </source>
</evidence>
<proteinExistence type="inferred from homology"/>
<dbReference type="NCBIfam" id="TIGR00427">
    <property type="entry name" value="NAAT family transporter"/>
    <property type="match status" value="1"/>
</dbReference>
<feature type="transmembrane region" description="Helical" evidence="7">
    <location>
        <begin position="182"/>
        <end position="205"/>
    </location>
</feature>
<evidence type="ECO:0000256" key="7">
    <source>
        <dbReference type="RuleBase" id="RU362048"/>
    </source>
</evidence>
<dbReference type="PANTHER" id="PTHR33508">
    <property type="entry name" value="UPF0056 MEMBRANE PROTEIN YHCE"/>
    <property type="match status" value="1"/>
</dbReference>
<evidence type="ECO:0000256" key="2">
    <source>
        <dbReference type="ARBA" id="ARBA00009784"/>
    </source>
</evidence>
<keyword evidence="6 7" id="KW-0472">Membrane</keyword>
<comment type="similarity">
    <text evidence="2 7">Belongs to the UPF0056 (MarC) family.</text>
</comment>
<comment type="subcellular location">
    <subcellularLocation>
        <location evidence="1 7">Cell membrane</location>
        <topology evidence="1 7">Multi-pass membrane protein</topology>
    </subcellularLocation>
</comment>
<gene>
    <name evidence="8" type="ORF">GZA08_05740</name>
</gene>
<dbReference type="InterPro" id="IPR002771">
    <property type="entry name" value="Multi_antbiot-R_MarC"/>
</dbReference>
<feature type="transmembrane region" description="Helical" evidence="7">
    <location>
        <begin position="147"/>
        <end position="170"/>
    </location>
</feature>
<feature type="transmembrane region" description="Helical" evidence="7">
    <location>
        <begin position="42"/>
        <end position="63"/>
    </location>
</feature>
<evidence type="ECO:0000256" key="5">
    <source>
        <dbReference type="ARBA" id="ARBA00022989"/>
    </source>
</evidence>
<evidence type="ECO:0000256" key="1">
    <source>
        <dbReference type="ARBA" id="ARBA00004651"/>
    </source>
</evidence>
<evidence type="ECO:0000256" key="6">
    <source>
        <dbReference type="ARBA" id="ARBA00023136"/>
    </source>
</evidence>
<sequence>MLNADQILQEFITLWVVIDPIGTVPVFLAVTAGMSAVAQRKVAVRAVAVSAAVLLAFIVLGQLVLEALGLGLPSFQIAGGLVLFLFALTMIFGPAKPQREMAEEGMTQTAIHPIAIPSIASPGAMLAVVILTDNDRFSVQHQLQTSLILLVILGLTLGFLLMAGPILRVIGPAGASIVSRVMGMILAAVAVDAVLQGLVQIGALAPF</sequence>
<dbReference type="GO" id="GO:0005886">
    <property type="term" value="C:plasma membrane"/>
    <property type="evidence" value="ECO:0007669"/>
    <property type="project" value="UniProtKB-SubCell"/>
</dbReference>
<dbReference type="AlphaFoldDB" id="A0A6B2JGX0"/>
<keyword evidence="9" id="KW-1185">Reference proteome</keyword>
<protein>
    <recommendedName>
        <fullName evidence="7">UPF0056 membrane protein</fullName>
    </recommendedName>
</protein>
<reference evidence="8 9" key="1">
    <citation type="submission" date="2020-02" db="EMBL/GenBank/DDBJ databases">
        <title>Pseudoroseicyclus tamarix, sp. nov., isolated from offshore sediment of a Tamarix chinensis forest.</title>
        <authorList>
            <person name="Gai Y."/>
        </authorList>
    </citation>
    <scope>NUCLEOTIDE SEQUENCE [LARGE SCALE GENOMIC DNA]</scope>
    <source>
        <strain evidence="8 9">CLL3-39</strain>
    </source>
</reference>
<dbReference type="EMBL" id="JAAGAB010000001">
    <property type="protein sequence ID" value="NDV00471.1"/>
    <property type="molecule type" value="Genomic_DNA"/>
</dbReference>